<evidence type="ECO:0000259" key="3">
    <source>
        <dbReference type="Pfam" id="PF01232"/>
    </source>
</evidence>
<dbReference type="RefSeq" id="WP_018978163.1">
    <property type="nucleotide sequence ID" value="NZ_BMLN01000012.1"/>
</dbReference>
<dbReference type="Pfam" id="PF01232">
    <property type="entry name" value="Mannitol_dh"/>
    <property type="match status" value="1"/>
</dbReference>
<dbReference type="Gene3D" id="1.10.1040.10">
    <property type="entry name" value="N-(1-d-carboxylethyl)-l-norvaline Dehydrogenase, domain 2"/>
    <property type="match status" value="1"/>
</dbReference>
<name>A0ABQ2L838_9BACL</name>
<dbReference type="Proteomes" id="UP000606653">
    <property type="component" value="Unassembled WGS sequence"/>
</dbReference>
<proteinExistence type="predicted"/>
<evidence type="ECO:0000256" key="1">
    <source>
        <dbReference type="ARBA" id="ARBA00023002"/>
    </source>
</evidence>
<evidence type="ECO:0000259" key="4">
    <source>
        <dbReference type="Pfam" id="PF08125"/>
    </source>
</evidence>
<dbReference type="InterPro" id="IPR008927">
    <property type="entry name" value="6-PGluconate_DH-like_C_sf"/>
</dbReference>
<comment type="catalytic activity">
    <reaction evidence="2">
        <text>D-mannitol 1-phosphate + NAD(+) = beta-D-fructose 6-phosphate + NADH + H(+)</text>
        <dbReference type="Rhea" id="RHEA:19661"/>
        <dbReference type="ChEBI" id="CHEBI:15378"/>
        <dbReference type="ChEBI" id="CHEBI:57540"/>
        <dbReference type="ChEBI" id="CHEBI:57634"/>
        <dbReference type="ChEBI" id="CHEBI:57945"/>
        <dbReference type="ChEBI" id="CHEBI:61381"/>
        <dbReference type="EC" id="1.1.1.17"/>
    </reaction>
</comment>
<keyword evidence="1" id="KW-0560">Oxidoreductase</keyword>
<evidence type="ECO:0000313" key="5">
    <source>
        <dbReference type="EMBL" id="GGO06456.1"/>
    </source>
</evidence>
<feature type="domain" description="Mannitol dehydrogenase C-terminal" evidence="4">
    <location>
        <begin position="332"/>
        <end position="514"/>
    </location>
</feature>
<protein>
    <submittedName>
        <fullName evidence="5">Mannitol dehydrogenase</fullName>
    </submittedName>
</protein>
<dbReference type="InterPro" id="IPR036291">
    <property type="entry name" value="NAD(P)-bd_dom_sf"/>
</dbReference>
<organism evidence="5 6">
    <name type="scientific">Saccharibacillus kuerlensis</name>
    <dbReference type="NCBI Taxonomy" id="459527"/>
    <lineage>
        <taxon>Bacteria</taxon>
        <taxon>Bacillati</taxon>
        <taxon>Bacillota</taxon>
        <taxon>Bacilli</taxon>
        <taxon>Bacillales</taxon>
        <taxon>Paenibacillaceae</taxon>
        <taxon>Saccharibacillus</taxon>
    </lineage>
</organism>
<dbReference type="PANTHER" id="PTHR43362:SF1">
    <property type="entry name" value="MANNITOL DEHYDROGENASE 2-RELATED"/>
    <property type="match status" value="1"/>
</dbReference>
<dbReference type="InterPro" id="IPR050988">
    <property type="entry name" value="Mannitol_DH/Oxidoreductase"/>
</dbReference>
<dbReference type="SUPFAM" id="SSF51735">
    <property type="entry name" value="NAD(P)-binding Rossmann-fold domains"/>
    <property type="match status" value="1"/>
</dbReference>
<dbReference type="EMBL" id="BMLN01000012">
    <property type="protein sequence ID" value="GGO06456.1"/>
    <property type="molecule type" value="Genomic_DNA"/>
</dbReference>
<dbReference type="Gene3D" id="3.40.50.720">
    <property type="entry name" value="NAD(P)-binding Rossmann-like Domain"/>
    <property type="match status" value="1"/>
</dbReference>
<evidence type="ECO:0000313" key="6">
    <source>
        <dbReference type="Proteomes" id="UP000606653"/>
    </source>
</evidence>
<dbReference type="PANTHER" id="PTHR43362">
    <property type="entry name" value="MANNITOL DEHYDROGENASE DSF1-RELATED"/>
    <property type="match status" value="1"/>
</dbReference>
<feature type="domain" description="Mannitol dehydrogenase N-terminal" evidence="3">
    <location>
        <begin position="41"/>
        <end position="319"/>
    </location>
</feature>
<dbReference type="InterPro" id="IPR013118">
    <property type="entry name" value="Mannitol_DH_C"/>
</dbReference>
<dbReference type="InterPro" id="IPR013131">
    <property type="entry name" value="Mannitol_DH_N"/>
</dbReference>
<evidence type="ECO:0000256" key="2">
    <source>
        <dbReference type="ARBA" id="ARBA00048615"/>
    </source>
</evidence>
<gene>
    <name evidence="5" type="ORF">GCM10010969_33950</name>
</gene>
<dbReference type="SUPFAM" id="SSF48179">
    <property type="entry name" value="6-phosphogluconate dehydrogenase C-terminal domain-like"/>
    <property type="match status" value="1"/>
</dbReference>
<comment type="caution">
    <text evidence="5">The sequence shown here is derived from an EMBL/GenBank/DDBJ whole genome shotgun (WGS) entry which is preliminary data.</text>
</comment>
<sequence length="549" mass="60047">MLRLSLNSLADEAKWQAAGVELPKFDIEQVSANTAENPEWVHFGAGNIFRGFVANAHQKLLDSGSASTGIVAVKSLRAGTVDKTATKTAEKVYGLDDNLTLVVLMNASGEFKMNVVASIVDTLVMGKMIGESRADDYNRLIAMFENPSLRIASFTITEKGYSLTGPDGEFSDTVQADLENGPEHPQHLISQAASLAYRRYLKGQYPISFVSMDNCSRNGDKLKDAIVTIAAEWEKRGLTEEGFTAYLQDGSKATFPLSMIDKITPSPSERVRAALLDRGIEGMDIDTSGSSPRAPFVNAEVSEYLVIEDRFANGRPPLEEAGVIFTDRNTVNQVETMKVTTCLNPLHTALAVSGCLLGYTSIADEMKDQTLRKFVEMIGFTEGLPVVVDPGIIDPESFLREVLNERFANPFIPDTPQRIATDTSQKVGIRFGETIKAYARREDLDPASLIAIPLAIAVWCRYLLGVDDKGSVFVPSPDPMLETLQQKLAGTKLGDSTSNVRAVLEDQSIFGVRLYEIGLGDKIEGMFHEMLEGPGAVRKVLEKYVLQEV</sequence>
<reference evidence="6" key="1">
    <citation type="journal article" date="2019" name="Int. J. Syst. Evol. Microbiol.">
        <title>The Global Catalogue of Microorganisms (GCM) 10K type strain sequencing project: providing services to taxonomists for standard genome sequencing and annotation.</title>
        <authorList>
            <consortium name="The Broad Institute Genomics Platform"/>
            <consortium name="The Broad Institute Genome Sequencing Center for Infectious Disease"/>
            <person name="Wu L."/>
            <person name="Ma J."/>
        </authorList>
    </citation>
    <scope>NUCLEOTIDE SEQUENCE [LARGE SCALE GENOMIC DNA]</scope>
    <source>
        <strain evidence="6">CGMCC 1.6964</strain>
    </source>
</reference>
<accession>A0ABQ2L838</accession>
<dbReference type="InterPro" id="IPR013328">
    <property type="entry name" value="6PGD_dom2"/>
</dbReference>
<dbReference type="Pfam" id="PF08125">
    <property type="entry name" value="Mannitol_dh_C"/>
    <property type="match status" value="1"/>
</dbReference>
<keyword evidence="6" id="KW-1185">Reference proteome</keyword>